<comment type="caution">
    <text evidence="6">The sequence shown here is derived from an EMBL/GenBank/DDBJ whole genome shotgun (WGS) entry which is preliminary data.</text>
</comment>
<evidence type="ECO:0000256" key="2">
    <source>
        <dbReference type="ARBA" id="ARBA00022574"/>
    </source>
</evidence>
<dbReference type="PANTHER" id="PTHR22846">
    <property type="entry name" value="WD40 REPEAT PROTEIN"/>
    <property type="match status" value="1"/>
</dbReference>
<keyword evidence="4" id="KW-0539">Nucleus</keyword>
<dbReference type="EMBL" id="AYRZ02000012">
    <property type="protein sequence ID" value="PHT66846.1"/>
    <property type="molecule type" value="Genomic_DNA"/>
</dbReference>
<feature type="region of interest" description="Disordered" evidence="5">
    <location>
        <begin position="117"/>
        <end position="159"/>
    </location>
</feature>
<organism evidence="6 7">
    <name type="scientific">Capsicum annuum</name>
    <name type="common">Capsicum pepper</name>
    <dbReference type="NCBI Taxonomy" id="4072"/>
    <lineage>
        <taxon>Eukaryota</taxon>
        <taxon>Viridiplantae</taxon>
        <taxon>Streptophyta</taxon>
        <taxon>Embryophyta</taxon>
        <taxon>Tracheophyta</taxon>
        <taxon>Spermatophyta</taxon>
        <taxon>Magnoliopsida</taxon>
        <taxon>eudicotyledons</taxon>
        <taxon>Gunneridae</taxon>
        <taxon>Pentapetalae</taxon>
        <taxon>asterids</taxon>
        <taxon>lamiids</taxon>
        <taxon>Solanales</taxon>
        <taxon>Solanaceae</taxon>
        <taxon>Solanoideae</taxon>
        <taxon>Capsiceae</taxon>
        <taxon>Capsicum</taxon>
    </lineage>
</organism>
<evidence type="ECO:0000256" key="5">
    <source>
        <dbReference type="SAM" id="MobiDB-lite"/>
    </source>
</evidence>
<dbReference type="OMA" id="DITDANH"/>
<dbReference type="Gramene" id="PHT66846">
    <property type="protein sequence ID" value="PHT66846"/>
    <property type="gene ID" value="T459_31271"/>
</dbReference>
<reference evidence="6 7" key="2">
    <citation type="journal article" date="2017" name="Genome Biol.">
        <title>New reference genome sequences of hot pepper reveal the massive evolution of plant disease-resistance genes by retroduplication.</title>
        <authorList>
            <person name="Kim S."/>
            <person name="Park J."/>
            <person name="Yeom S.I."/>
            <person name="Kim Y.M."/>
            <person name="Seo E."/>
            <person name="Kim K.T."/>
            <person name="Kim M.S."/>
            <person name="Lee J.M."/>
            <person name="Cheong K."/>
            <person name="Shin H.S."/>
            <person name="Kim S.B."/>
            <person name="Han K."/>
            <person name="Lee J."/>
            <person name="Park M."/>
            <person name="Lee H.A."/>
            <person name="Lee H.Y."/>
            <person name="Lee Y."/>
            <person name="Oh S."/>
            <person name="Lee J.H."/>
            <person name="Choi E."/>
            <person name="Choi E."/>
            <person name="Lee S.E."/>
            <person name="Jeon J."/>
            <person name="Kim H."/>
            <person name="Choi G."/>
            <person name="Song H."/>
            <person name="Lee J."/>
            <person name="Lee S.C."/>
            <person name="Kwon J.K."/>
            <person name="Lee H.Y."/>
            <person name="Koo N."/>
            <person name="Hong Y."/>
            <person name="Kim R.W."/>
            <person name="Kang W.H."/>
            <person name="Huh J.H."/>
            <person name="Kang B.C."/>
            <person name="Yang T.J."/>
            <person name="Lee Y.H."/>
            <person name="Bennetzen J.L."/>
            <person name="Choi D."/>
        </authorList>
    </citation>
    <scope>NUCLEOTIDE SEQUENCE [LARGE SCALE GENOMIC DNA]</scope>
    <source>
        <strain evidence="7">cv. CM334</strain>
    </source>
</reference>
<comment type="subcellular location">
    <subcellularLocation>
        <location evidence="1">Nucleus</location>
    </subcellularLocation>
</comment>
<keyword evidence="3" id="KW-0677">Repeat</keyword>
<reference evidence="6 7" key="1">
    <citation type="journal article" date="2014" name="Nat. Genet.">
        <title>Genome sequence of the hot pepper provides insights into the evolution of pungency in Capsicum species.</title>
        <authorList>
            <person name="Kim S."/>
            <person name="Park M."/>
            <person name="Yeom S.I."/>
            <person name="Kim Y.M."/>
            <person name="Lee J.M."/>
            <person name="Lee H.A."/>
            <person name="Seo E."/>
            <person name="Choi J."/>
            <person name="Cheong K."/>
            <person name="Kim K.T."/>
            <person name="Jung K."/>
            <person name="Lee G.W."/>
            <person name="Oh S.K."/>
            <person name="Bae C."/>
            <person name="Kim S.B."/>
            <person name="Lee H.Y."/>
            <person name="Kim S.Y."/>
            <person name="Kim M.S."/>
            <person name="Kang B.C."/>
            <person name="Jo Y.D."/>
            <person name="Yang H.B."/>
            <person name="Jeong H.J."/>
            <person name="Kang W.H."/>
            <person name="Kwon J.K."/>
            <person name="Shin C."/>
            <person name="Lim J.Y."/>
            <person name="Park J.H."/>
            <person name="Huh J.H."/>
            <person name="Kim J.S."/>
            <person name="Kim B.D."/>
            <person name="Cohen O."/>
            <person name="Paran I."/>
            <person name="Suh M.C."/>
            <person name="Lee S.B."/>
            <person name="Kim Y.K."/>
            <person name="Shin Y."/>
            <person name="Noh S.J."/>
            <person name="Park J."/>
            <person name="Seo Y.S."/>
            <person name="Kwon S.Y."/>
            <person name="Kim H.A."/>
            <person name="Park J.M."/>
            <person name="Kim H.J."/>
            <person name="Choi S.B."/>
            <person name="Bosland P.W."/>
            <person name="Reeves G."/>
            <person name="Jo S.H."/>
            <person name="Lee B.W."/>
            <person name="Cho H.T."/>
            <person name="Choi H.S."/>
            <person name="Lee M.S."/>
            <person name="Yu Y."/>
            <person name="Do Choi Y."/>
            <person name="Park B.S."/>
            <person name="van Deynze A."/>
            <person name="Ashrafi H."/>
            <person name="Hill T."/>
            <person name="Kim W.T."/>
            <person name="Pai H.S."/>
            <person name="Ahn H.K."/>
            <person name="Yeam I."/>
            <person name="Giovannoni J.J."/>
            <person name="Rose J.K."/>
            <person name="Sorensen I."/>
            <person name="Lee S.J."/>
            <person name="Kim R.W."/>
            <person name="Choi I.Y."/>
            <person name="Choi B.S."/>
            <person name="Lim J.S."/>
            <person name="Lee Y.H."/>
            <person name="Choi D."/>
        </authorList>
    </citation>
    <scope>NUCLEOTIDE SEQUENCE [LARGE SCALE GENOMIC DNA]</scope>
    <source>
        <strain evidence="7">cv. CM334</strain>
    </source>
</reference>
<accession>A0A2G2YAR3</accession>
<evidence type="ECO:0000313" key="7">
    <source>
        <dbReference type="Proteomes" id="UP000222542"/>
    </source>
</evidence>
<dbReference type="SMR" id="A0A2G2YAR3"/>
<evidence type="ECO:0000256" key="3">
    <source>
        <dbReference type="ARBA" id="ARBA00022737"/>
    </source>
</evidence>
<proteinExistence type="predicted"/>
<evidence type="ECO:0000313" key="6">
    <source>
        <dbReference type="EMBL" id="PHT66846.1"/>
    </source>
</evidence>
<dbReference type="GO" id="GO:0005634">
    <property type="term" value="C:nucleus"/>
    <property type="evidence" value="ECO:0007669"/>
    <property type="project" value="UniProtKB-SubCell"/>
</dbReference>
<feature type="compositionally biased region" description="Basic and acidic residues" evidence="5">
    <location>
        <begin position="121"/>
        <end position="159"/>
    </location>
</feature>
<gene>
    <name evidence="6" type="ORF">T459_31271</name>
</gene>
<keyword evidence="7" id="KW-1185">Reference proteome</keyword>
<evidence type="ECO:0000256" key="4">
    <source>
        <dbReference type="ARBA" id="ARBA00023242"/>
    </source>
</evidence>
<name>A0A2G2YAR3_CAPAN</name>
<dbReference type="AlphaFoldDB" id="A0A2G2YAR3"/>
<sequence length="159" mass="18014">MSTVHVSPLWGATETALAQHAVFIFSGEDDLYYRLGAQRYHQESGFTHSAFALGYEAGINKSTVDRNLVPPGGLITFVRKGIQYLELEATASNDSTDMDEDFHFLQPIDLITKDVMSYKKSKSESEKEREGLRRIRKERNKDKEKPLEDLMDAKPNGDN</sequence>
<dbReference type="Proteomes" id="UP000222542">
    <property type="component" value="Unassembled WGS sequence"/>
</dbReference>
<dbReference type="GO" id="GO:0003714">
    <property type="term" value="F:transcription corepressor activity"/>
    <property type="evidence" value="ECO:0007669"/>
    <property type="project" value="InterPro"/>
</dbReference>
<dbReference type="PANTHER" id="PTHR22846:SF2">
    <property type="entry name" value="F-BOX-LIKE_WD REPEAT-CONTAINING PROTEIN EBI"/>
    <property type="match status" value="1"/>
</dbReference>
<dbReference type="InterPro" id="IPR045183">
    <property type="entry name" value="Ebi-like"/>
</dbReference>
<protein>
    <submittedName>
        <fullName evidence="6">Uncharacterized protein</fullName>
    </submittedName>
</protein>
<dbReference type="Gene3D" id="1.20.960.30">
    <property type="match status" value="1"/>
</dbReference>
<keyword evidence="2" id="KW-0853">WD repeat</keyword>
<dbReference type="STRING" id="4072.A0A2G2YAR3"/>
<evidence type="ECO:0000256" key="1">
    <source>
        <dbReference type="ARBA" id="ARBA00004123"/>
    </source>
</evidence>